<reference evidence="2" key="1">
    <citation type="submission" date="2021-08" db="EMBL/GenBank/DDBJ databases">
        <title>WGS assembly of Ceratopteris richardii.</title>
        <authorList>
            <person name="Marchant D.B."/>
            <person name="Chen G."/>
            <person name="Jenkins J."/>
            <person name="Shu S."/>
            <person name="Leebens-Mack J."/>
            <person name="Grimwood J."/>
            <person name="Schmutz J."/>
            <person name="Soltis P."/>
            <person name="Soltis D."/>
            <person name="Chen Z.-H."/>
        </authorList>
    </citation>
    <scope>NUCLEOTIDE SEQUENCE</scope>
    <source>
        <strain evidence="2">Whitten #5841</strain>
        <tissue evidence="2">Leaf</tissue>
    </source>
</reference>
<dbReference type="SUPFAM" id="SSF47769">
    <property type="entry name" value="SAM/Pointed domain"/>
    <property type="match status" value="1"/>
</dbReference>
<dbReference type="Gene3D" id="1.10.150.50">
    <property type="entry name" value="Transcription Factor, Ets-1"/>
    <property type="match status" value="1"/>
</dbReference>
<dbReference type="SUPFAM" id="SSF50729">
    <property type="entry name" value="PH domain-like"/>
    <property type="match status" value="1"/>
</dbReference>
<organism evidence="2 3">
    <name type="scientific">Ceratopteris richardii</name>
    <name type="common">Triangle waterfern</name>
    <dbReference type="NCBI Taxonomy" id="49495"/>
    <lineage>
        <taxon>Eukaryota</taxon>
        <taxon>Viridiplantae</taxon>
        <taxon>Streptophyta</taxon>
        <taxon>Embryophyta</taxon>
        <taxon>Tracheophyta</taxon>
        <taxon>Polypodiopsida</taxon>
        <taxon>Polypodiidae</taxon>
        <taxon>Polypodiales</taxon>
        <taxon>Pteridineae</taxon>
        <taxon>Pteridaceae</taxon>
        <taxon>Parkerioideae</taxon>
        <taxon>Ceratopteris</taxon>
    </lineage>
</organism>
<evidence type="ECO:0000313" key="3">
    <source>
        <dbReference type="Proteomes" id="UP000825935"/>
    </source>
</evidence>
<keyword evidence="3" id="KW-1185">Reference proteome</keyword>
<evidence type="ECO:0000256" key="1">
    <source>
        <dbReference type="SAM" id="MobiDB-lite"/>
    </source>
</evidence>
<dbReference type="Gene3D" id="2.30.29.30">
    <property type="entry name" value="Pleckstrin-homology domain (PH domain)/Phosphotyrosine-binding domain (PTB)"/>
    <property type="match status" value="1"/>
</dbReference>
<gene>
    <name evidence="2" type="ORF">KP509_13G080000</name>
</gene>
<dbReference type="OrthoDB" id="1676529at2759"/>
<evidence type="ECO:0000313" key="2">
    <source>
        <dbReference type="EMBL" id="KAH7421886.1"/>
    </source>
</evidence>
<accession>A0A8T2TJI1</accession>
<dbReference type="InterPro" id="IPR013761">
    <property type="entry name" value="SAM/pointed_sf"/>
</dbReference>
<name>A0A8T2TJI1_CERRI</name>
<feature type="region of interest" description="Disordered" evidence="1">
    <location>
        <begin position="124"/>
        <end position="151"/>
    </location>
</feature>
<proteinExistence type="predicted"/>
<dbReference type="PANTHER" id="PTHR34837">
    <property type="entry name" value="OS05G0595500 PROTEIN"/>
    <property type="match status" value="1"/>
</dbReference>
<dbReference type="InterPro" id="IPR011993">
    <property type="entry name" value="PH-like_dom_sf"/>
</dbReference>
<dbReference type="PANTHER" id="PTHR34837:SF2">
    <property type="entry name" value="OS05G0595500 PROTEIN"/>
    <property type="match status" value="1"/>
</dbReference>
<comment type="caution">
    <text evidence="2">The sequence shown here is derived from an EMBL/GenBank/DDBJ whole genome shotgun (WGS) entry which is preliminary data.</text>
</comment>
<dbReference type="EMBL" id="CM035418">
    <property type="protein sequence ID" value="KAH7421886.1"/>
    <property type="molecule type" value="Genomic_DNA"/>
</dbReference>
<evidence type="ECO:0008006" key="4">
    <source>
        <dbReference type="Google" id="ProtNLM"/>
    </source>
</evidence>
<dbReference type="Proteomes" id="UP000825935">
    <property type="component" value="Chromosome 13"/>
</dbReference>
<sequence>MLDSLVLEDYVDKQAGLQSPGVAEKSVLDSCSPESKATFGVHYWSVDDVTGWLKENLPFDNDRLQEFLRAFQIEEIDGLRFLALQRPNLACYGIRDSEWQLLCSARERLLANAGSCTVSSVCYREKTPPSSDTNGTHLVEDASRSNYRSARLHSSKSLRVYRPNRKPSLVKSSLKFLSLSSRRLWSSPSNKHEQRNPTGGKILSLQEEMVTVEERESALKAKVNHLDEILRTAQMASYLYTRVRWSLSPSELPVDNGGIDDWHQKFIVLEGSSIYFYPRATDLSPEGAILFNEVVDVGPTTGQIHGDEESLTWFGFHITTCHGFHLECATMLKMQAELWVSLIQSAWMDQKGH</sequence>
<protein>
    <recommendedName>
        <fullName evidence="4">SAM domain-containing protein</fullName>
    </recommendedName>
</protein>
<dbReference type="AlphaFoldDB" id="A0A8T2TJI1"/>